<proteinExistence type="predicted"/>
<comment type="caution">
    <text evidence="1">The sequence shown here is derived from an EMBL/GenBank/DDBJ whole genome shotgun (WGS) entry which is preliminary data.</text>
</comment>
<dbReference type="EMBL" id="LJRR01000170">
    <property type="protein sequence ID" value="KPZ17681.1"/>
    <property type="molecule type" value="Genomic_DNA"/>
</dbReference>
<dbReference type="PATRIC" id="fig|251703.9.peg.3752"/>
<reference evidence="1 2" key="1">
    <citation type="submission" date="2015-09" db="EMBL/GenBank/DDBJ databases">
        <title>Genome announcement of multiple Pseudomonas syringae strains.</title>
        <authorList>
            <person name="Thakur S."/>
            <person name="Wang P.W."/>
            <person name="Gong Y."/>
            <person name="Weir B.S."/>
            <person name="Guttman D.S."/>
        </authorList>
    </citation>
    <scope>NUCLEOTIDE SEQUENCE [LARGE SCALE GENOMIC DNA]</scope>
    <source>
        <strain evidence="1 2">ICMP3963</strain>
    </source>
</reference>
<protein>
    <submittedName>
        <fullName evidence="1">Uncharacterized protein</fullName>
    </submittedName>
</protein>
<name>A0A0N8TEY4_9PSED</name>
<evidence type="ECO:0000313" key="1">
    <source>
        <dbReference type="EMBL" id="KPZ17681.1"/>
    </source>
</evidence>
<organism evidence="1 2">
    <name type="scientific">Pseudomonas syringae pv. viburni</name>
    <dbReference type="NCBI Taxonomy" id="251703"/>
    <lineage>
        <taxon>Bacteria</taxon>
        <taxon>Pseudomonadati</taxon>
        <taxon>Pseudomonadota</taxon>
        <taxon>Gammaproteobacteria</taxon>
        <taxon>Pseudomonadales</taxon>
        <taxon>Pseudomonadaceae</taxon>
        <taxon>Pseudomonas</taxon>
    </lineage>
</organism>
<dbReference type="AlphaFoldDB" id="A0A0N8TEY4"/>
<evidence type="ECO:0000313" key="2">
    <source>
        <dbReference type="Proteomes" id="UP000050317"/>
    </source>
</evidence>
<sequence length="42" mass="4643">MESAVQTILRCWATWFAELFNVDSAVDTGIFQSRIPSPGLGQ</sequence>
<dbReference type="Proteomes" id="UP000050317">
    <property type="component" value="Unassembled WGS sequence"/>
</dbReference>
<gene>
    <name evidence="1" type="ORF">ALO40_102850</name>
</gene>
<accession>A0A0N8TEY4</accession>